<evidence type="ECO:0000256" key="4">
    <source>
        <dbReference type="RuleBase" id="RU362132"/>
    </source>
</evidence>
<protein>
    <submittedName>
        <fullName evidence="8">Thiamine pyrophosphate-binding protein</fullName>
    </submittedName>
</protein>
<proteinExistence type="inferred from homology"/>
<evidence type="ECO:0000259" key="5">
    <source>
        <dbReference type="Pfam" id="PF00205"/>
    </source>
</evidence>
<evidence type="ECO:0000256" key="3">
    <source>
        <dbReference type="ARBA" id="ARBA00023052"/>
    </source>
</evidence>
<feature type="domain" description="Thiamine pyrophosphate enzyme central" evidence="5">
    <location>
        <begin position="208"/>
        <end position="338"/>
    </location>
</feature>
<dbReference type="Pfam" id="PF02775">
    <property type="entry name" value="TPP_enzyme_C"/>
    <property type="match status" value="1"/>
</dbReference>
<dbReference type="InterPro" id="IPR029035">
    <property type="entry name" value="DHS-like_NAD/FAD-binding_dom"/>
</dbReference>
<dbReference type="PANTHER" id="PTHR18968">
    <property type="entry name" value="THIAMINE PYROPHOSPHATE ENZYMES"/>
    <property type="match status" value="1"/>
</dbReference>
<dbReference type="Pfam" id="PF02776">
    <property type="entry name" value="TPP_enzyme_N"/>
    <property type="match status" value="1"/>
</dbReference>
<reference evidence="8" key="1">
    <citation type="journal article" date="2020" name="mSystems">
        <title>Genome- and Community-Level Interaction Insights into Carbon Utilization and Element Cycling Functions of Hydrothermarchaeota in Hydrothermal Sediment.</title>
        <authorList>
            <person name="Zhou Z."/>
            <person name="Liu Y."/>
            <person name="Xu W."/>
            <person name="Pan J."/>
            <person name="Luo Z.H."/>
            <person name="Li M."/>
        </authorList>
    </citation>
    <scope>NUCLEOTIDE SEQUENCE [LARGE SCALE GENOMIC DNA]</scope>
    <source>
        <strain evidence="8">SpSt-468</strain>
    </source>
</reference>
<dbReference type="GO" id="GO:0005948">
    <property type="term" value="C:acetolactate synthase complex"/>
    <property type="evidence" value="ECO:0007669"/>
    <property type="project" value="TreeGrafter"/>
</dbReference>
<dbReference type="InterPro" id="IPR000399">
    <property type="entry name" value="TPP-bd_CS"/>
</dbReference>
<dbReference type="InterPro" id="IPR029061">
    <property type="entry name" value="THDP-binding"/>
</dbReference>
<dbReference type="GO" id="GO:0030976">
    <property type="term" value="F:thiamine pyrophosphate binding"/>
    <property type="evidence" value="ECO:0007669"/>
    <property type="project" value="InterPro"/>
</dbReference>
<dbReference type="InterPro" id="IPR045229">
    <property type="entry name" value="TPP_enz"/>
</dbReference>
<evidence type="ECO:0000256" key="1">
    <source>
        <dbReference type="ARBA" id="ARBA00001964"/>
    </source>
</evidence>
<dbReference type="GO" id="GO:0009097">
    <property type="term" value="P:isoleucine biosynthetic process"/>
    <property type="evidence" value="ECO:0007669"/>
    <property type="project" value="TreeGrafter"/>
</dbReference>
<dbReference type="InterPro" id="IPR012001">
    <property type="entry name" value="Thiamin_PyroP_enz_TPP-bd_dom"/>
</dbReference>
<dbReference type="GO" id="GO:0009099">
    <property type="term" value="P:L-valine biosynthetic process"/>
    <property type="evidence" value="ECO:0007669"/>
    <property type="project" value="TreeGrafter"/>
</dbReference>
<feature type="domain" description="Thiamine pyrophosphate enzyme TPP-binding" evidence="6">
    <location>
        <begin position="383"/>
        <end position="526"/>
    </location>
</feature>
<dbReference type="GO" id="GO:0050660">
    <property type="term" value="F:flavin adenine dinucleotide binding"/>
    <property type="evidence" value="ECO:0007669"/>
    <property type="project" value="TreeGrafter"/>
</dbReference>
<dbReference type="InterPro" id="IPR012000">
    <property type="entry name" value="Thiamin_PyroP_enz_cen_dom"/>
</dbReference>
<dbReference type="GO" id="GO:0044272">
    <property type="term" value="P:sulfur compound biosynthetic process"/>
    <property type="evidence" value="ECO:0007669"/>
    <property type="project" value="UniProtKB-ARBA"/>
</dbReference>
<comment type="caution">
    <text evidence="8">The sequence shown here is derived from an EMBL/GenBank/DDBJ whole genome shotgun (WGS) entry which is preliminary data.</text>
</comment>
<accession>A0A7C3ETF8</accession>
<dbReference type="FunFam" id="3.40.50.970:FF:000007">
    <property type="entry name" value="Acetolactate synthase"/>
    <property type="match status" value="1"/>
</dbReference>
<evidence type="ECO:0000313" key="8">
    <source>
        <dbReference type="EMBL" id="HFK20880.1"/>
    </source>
</evidence>
<dbReference type="SUPFAM" id="SSF52518">
    <property type="entry name" value="Thiamin diphosphate-binding fold (THDP-binding)"/>
    <property type="match status" value="2"/>
</dbReference>
<dbReference type="PANTHER" id="PTHR18968:SF13">
    <property type="entry name" value="ACETOLACTATE SYNTHASE CATALYTIC SUBUNIT, MITOCHONDRIAL"/>
    <property type="match status" value="1"/>
</dbReference>
<evidence type="ECO:0000259" key="6">
    <source>
        <dbReference type="Pfam" id="PF02775"/>
    </source>
</evidence>
<sequence>MGEISSQQTRFGVGRMGSIEDVGDRTSDIVVRTLERLGFTAAFGIPGMWSIQLYNSLSSSKIRHILVRHEEFAAYAADGYARASGKAGLCVGTAGPGAVNIAAGLAAPFKDHSPVIAVTGQVPTGELGKGWIEDLDLQSIFRGVTKYTVQLCDPAAAYDAIADCYRRSLEGCPGPCHISIPGDIQRKHSVMKDYIPEIAKVEPEPALVEETADLISSSDRPLIIAGWGAIHSGASPQITRLAEAIPAPVATSYMGRGVVPEDSRFSLGPAGKRGTDVANAALSSCDLLLALGCRLTNLTVGDARLRCKIVQVDVEPENFTTLPALRIRGDASLFAEALLRRLRHPKRSGLWASHEREPPMQEGRSAEFMRAIASMRDSVFTVDIGKHTIWALKAIRAKSPRSIIFSGNLSAMGFSLPAALGAKVALPDRKVIAIMGDGGFQMTCPELSTLKENGLAVAVCVFNNGTLGLIRQLQERAYGKPFGVDYSSPPDYIALAKAFGVKGVIAENPSDAADALSDFDEPLVVEIRIPRDEPVPMGRPRVIDD</sequence>
<organism evidence="8">
    <name type="scientific">Candidatus Methanomethylicus mesodigestus</name>
    <dbReference type="NCBI Taxonomy" id="1867258"/>
    <lineage>
        <taxon>Archaea</taxon>
        <taxon>Thermoproteota</taxon>
        <taxon>Methanosuratincolia</taxon>
        <taxon>Candidatus Methanomethylicales</taxon>
        <taxon>Candidatus Methanomethylicaceae</taxon>
        <taxon>Candidatus Methanomethylicus</taxon>
    </lineage>
</organism>
<comment type="similarity">
    <text evidence="2 4">Belongs to the TPP enzyme family.</text>
</comment>
<dbReference type="Gene3D" id="3.40.50.970">
    <property type="match status" value="2"/>
</dbReference>
<feature type="domain" description="Thiamine pyrophosphate enzyme N-terminal TPP-binding" evidence="7">
    <location>
        <begin position="26"/>
        <end position="139"/>
    </location>
</feature>
<dbReference type="EMBL" id="DSTX01000011">
    <property type="protein sequence ID" value="HFK20880.1"/>
    <property type="molecule type" value="Genomic_DNA"/>
</dbReference>
<name>A0A7C3ETF8_9CREN</name>
<gene>
    <name evidence="8" type="ORF">ENS19_06305</name>
</gene>
<evidence type="ECO:0000256" key="2">
    <source>
        <dbReference type="ARBA" id="ARBA00007812"/>
    </source>
</evidence>
<dbReference type="GO" id="GO:0003984">
    <property type="term" value="F:acetolactate synthase activity"/>
    <property type="evidence" value="ECO:0007669"/>
    <property type="project" value="TreeGrafter"/>
</dbReference>
<keyword evidence="3 4" id="KW-0786">Thiamine pyrophosphate</keyword>
<dbReference type="AlphaFoldDB" id="A0A7C3ETF8"/>
<dbReference type="PROSITE" id="PS00187">
    <property type="entry name" value="TPP_ENZYMES"/>
    <property type="match status" value="1"/>
</dbReference>
<dbReference type="Gene3D" id="3.40.50.1220">
    <property type="entry name" value="TPP-binding domain"/>
    <property type="match status" value="1"/>
</dbReference>
<dbReference type="Pfam" id="PF00205">
    <property type="entry name" value="TPP_enzyme_M"/>
    <property type="match status" value="1"/>
</dbReference>
<comment type="cofactor">
    <cofactor evidence="1">
        <name>thiamine diphosphate</name>
        <dbReference type="ChEBI" id="CHEBI:58937"/>
    </cofactor>
</comment>
<dbReference type="GO" id="GO:0000287">
    <property type="term" value="F:magnesium ion binding"/>
    <property type="evidence" value="ECO:0007669"/>
    <property type="project" value="InterPro"/>
</dbReference>
<dbReference type="SUPFAM" id="SSF52467">
    <property type="entry name" value="DHS-like NAD/FAD-binding domain"/>
    <property type="match status" value="1"/>
</dbReference>
<evidence type="ECO:0000259" key="7">
    <source>
        <dbReference type="Pfam" id="PF02776"/>
    </source>
</evidence>
<dbReference type="InterPro" id="IPR011766">
    <property type="entry name" value="TPP_enzyme_TPP-bd"/>
</dbReference>
<dbReference type="CDD" id="cd07035">
    <property type="entry name" value="TPP_PYR_POX_like"/>
    <property type="match status" value="1"/>
</dbReference>